<dbReference type="HOGENOM" id="CLU_090826_0_0_1"/>
<keyword evidence="1" id="KW-0732">Signal</keyword>
<feature type="domain" description="J" evidence="2">
    <location>
        <begin position="74"/>
        <end position="145"/>
    </location>
</feature>
<dbReference type="PRINTS" id="PR00625">
    <property type="entry name" value="JDOMAIN"/>
</dbReference>
<feature type="chain" id="PRO_5002865239" description="J domain-containing protein" evidence="1">
    <location>
        <begin position="20"/>
        <end position="270"/>
    </location>
</feature>
<dbReference type="InterPro" id="IPR001623">
    <property type="entry name" value="DnaJ_domain"/>
</dbReference>
<proteinExistence type="predicted"/>
<evidence type="ECO:0000256" key="1">
    <source>
        <dbReference type="SAM" id="SignalP"/>
    </source>
</evidence>
<dbReference type="GO" id="GO:0009507">
    <property type="term" value="C:chloroplast"/>
    <property type="evidence" value="ECO:0007669"/>
    <property type="project" value="EnsemblPlants"/>
</dbReference>
<dbReference type="GO" id="GO:0005783">
    <property type="term" value="C:endoplasmic reticulum"/>
    <property type="evidence" value="ECO:0007669"/>
    <property type="project" value="UniProtKB-ARBA"/>
</dbReference>
<feature type="signal peptide" evidence="1">
    <location>
        <begin position="1"/>
        <end position="19"/>
    </location>
</feature>
<reference evidence="3 4" key="1">
    <citation type="journal article" date="2005" name="PLoS Biol.">
        <title>The genomes of Oryza sativa: a history of duplications.</title>
        <authorList>
            <person name="Yu J."/>
            <person name="Wang J."/>
            <person name="Lin W."/>
            <person name="Li S."/>
            <person name="Li H."/>
            <person name="Zhou J."/>
            <person name="Ni P."/>
            <person name="Dong W."/>
            <person name="Hu S."/>
            <person name="Zeng C."/>
            <person name="Zhang J."/>
            <person name="Zhang Y."/>
            <person name="Li R."/>
            <person name="Xu Z."/>
            <person name="Li S."/>
            <person name="Li X."/>
            <person name="Zheng H."/>
            <person name="Cong L."/>
            <person name="Lin L."/>
            <person name="Yin J."/>
            <person name="Geng J."/>
            <person name="Li G."/>
            <person name="Shi J."/>
            <person name="Liu J."/>
            <person name="Lv H."/>
            <person name="Li J."/>
            <person name="Wang J."/>
            <person name="Deng Y."/>
            <person name="Ran L."/>
            <person name="Shi X."/>
            <person name="Wang X."/>
            <person name="Wu Q."/>
            <person name="Li C."/>
            <person name="Ren X."/>
            <person name="Wang J."/>
            <person name="Wang X."/>
            <person name="Li D."/>
            <person name="Liu D."/>
            <person name="Zhang X."/>
            <person name="Ji Z."/>
            <person name="Zhao W."/>
            <person name="Sun Y."/>
            <person name="Zhang Z."/>
            <person name="Bao J."/>
            <person name="Han Y."/>
            <person name="Dong L."/>
            <person name="Ji J."/>
            <person name="Chen P."/>
            <person name="Wu S."/>
            <person name="Liu J."/>
            <person name="Xiao Y."/>
            <person name="Bu D."/>
            <person name="Tan J."/>
            <person name="Yang L."/>
            <person name="Ye C."/>
            <person name="Zhang J."/>
            <person name="Xu J."/>
            <person name="Zhou Y."/>
            <person name="Yu Y."/>
            <person name="Zhang B."/>
            <person name="Zhuang S."/>
            <person name="Wei H."/>
            <person name="Liu B."/>
            <person name="Lei M."/>
            <person name="Yu H."/>
            <person name="Li Y."/>
            <person name="Xu H."/>
            <person name="Wei S."/>
            <person name="He X."/>
            <person name="Fang L."/>
            <person name="Zhang Z."/>
            <person name="Zhang Y."/>
            <person name="Huang X."/>
            <person name="Su Z."/>
            <person name="Tong W."/>
            <person name="Li J."/>
            <person name="Tong Z."/>
            <person name="Li S."/>
            <person name="Ye J."/>
            <person name="Wang L."/>
            <person name="Fang L."/>
            <person name="Lei T."/>
            <person name="Chen C."/>
            <person name="Chen H."/>
            <person name="Xu Z."/>
            <person name="Li H."/>
            <person name="Huang H."/>
            <person name="Zhang F."/>
            <person name="Xu H."/>
            <person name="Li N."/>
            <person name="Zhao C."/>
            <person name="Li S."/>
            <person name="Dong L."/>
            <person name="Huang Y."/>
            <person name="Li L."/>
            <person name="Xi Y."/>
            <person name="Qi Q."/>
            <person name="Li W."/>
            <person name="Zhang B."/>
            <person name="Hu W."/>
            <person name="Zhang Y."/>
            <person name="Tian X."/>
            <person name="Jiao Y."/>
            <person name="Liang X."/>
            <person name="Jin J."/>
            <person name="Gao L."/>
            <person name="Zheng W."/>
            <person name="Hao B."/>
            <person name="Liu S."/>
            <person name="Wang W."/>
            <person name="Yuan L."/>
            <person name="Cao M."/>
            <person name="McDermott J."/>
            <person name="Samudrala R."/>
            <person name="Wang J."/>
            <person name="Wong G.K."/>
            <person name="Yang H."/>
        </authorList>
    </citation>
    <scope>NUCLEOTIDE SEQUENCE [LARGE SCALE GENOMIC DNA]</scope>
    <source>
        <strain evidence="4">cv. 93-11</strain>
    </source>
</reference>
<dbReference type="AlphaFoldDB" id="B8B4V5"/>
<name>B8B4V5_ORYSI</name>
<evidence type="ECO:0000259" key="2">
    <source>
        <dbReference type="PROSITE" id="PS50076"/>
    </source>
</evidence>
<organism evidence="3 4">
    <name type="scientific">Oryza sativa subsp. indica</name>
    <name type="common">Rice</name>
    <dbReference type="NCBI Taxonomy" id="39946"/>
    <lineage>
        <taxon>Eukaryota</taxon>
        <taxon>Viridiplantae</taxon>
        <taxon>Streptophyta</taxon>
        <taxon>Embryophyta</taxon>
        <taxon>Tracheophyta</taxon>
        <taxon>Spermatophyta</taxon>
        <taxon>Magnoliopsida</taxon>
        <taxon>Liliopsida</taxon>
        <taxon>Poales</taxon>
        <taxon>Poaceae</taxon>
        <taxon>BOP clade</taxon>
        <taxon>Oryzoideae</taxon>
        <taxon>Oryzeae</taxon>
        <taxon>Oryzinae</taxon>
        <taxon>Oryza</taxon>
        <taxon>Oryza sativa</taxon>
    </lineage>
</organism>
<sequence length="270" mass="31193">MSGLRAISTLLHTCAAAAAGGSSRRVALAPPLGRSFRVPWRAPSAFVFDEVARAAGGERRRVSTRAASWDSEKSPYETLELDRDADEETIKTAYRRLAKFYHPDVYDGKGTLEEGETAEARFIKIQAAYELLIDDQRRKSYDREHHVNPMKASQAWMEWVMKKRKAFDQRGDMAVAAWAEQQHREMTLRARRLSRSKIDPEEERKLFAKEKKASMEFYSTTLKRHTLVLRKRDIMRKKAEEDKKKEISRLLALEGLELDTDEDDNINFLK</sequence>
<dbReference type="FunFam" id="1.10.287.110:FF:000105">
    <property type="entry name" value="Chaperone DnaJ-domain superfamily protein"/>
    <property type="match status" value="1"/>
</dbReference>
<accession>B8B4V5</accession>
<dbReference type="InterPro" id="IPR050817">
    <property type="entry name" value="DjlA_DnaK_co-chaperone"/>
</dbReference>
<dbReference type="Gene3D" id="1.10.287.110">
    <property type="entry name" value="DnaJ domain"/>
    <property type="match status" value="1"/>
</dbReference>
<dbReference type="Gramene" id="BGIOSGA026182-TA">
    <property type="protein sequence ID" value="BGIOSGA026182-PA"/>
    <property type="gene ID" value="BGIOSGA026182"/>
</dbReference>
<dbReference type="SUPFAM" id="SSF46565">
    <property type="entry name" value="Chaperone J-domain"/>
    <property type="match status" value="1"/>
</dbReference>
<evidence type="ECO:0000313" key="3">
    <source>
        <dbReference type="EMBL" id="EEC82487.1"/>
    </source>
</evidence>
<evidence type="ECO:0000313" key="4">
    <source>
        <dbReference type="Proteomes" id="UP000007015"/>
    </source>
</evidence>
<keyword evidence="4" id="KW-1185">Reference proteome</keyword>
<dbReference type="STRING" id="39946.B8B4V5"/>
<dbReference type="CDD" id="cd06257">
    <property type="entry name" value="DnaJ"/>
    <property type="match status" value="1"/>
</dbReference>
<dbReference type="PROSITE" id="PS50076">
    <property type="entry name" value="DNAJ_2"/>
    <property type="match status" value="1"/>
</dbReference>
<dbReference type="PANTHER" id="PTHR24074">
    <property type="entry name" value="CO-CHAPERONE PROTEIN DJLA"/>
    <property type="match status" value="1"/>
</dbReference>
<dbReference type="OMA" id="DHRVNPM"/>
<dbReference type="Pfam" id="PF00226">
    <property type="entry name" value="DnaJ"/>
    <property type="match status" value="1"/>
</dbReference>
<dbReference type="EMBL" id="CM000132">
    <property type="protein sequence ID" value="EEC82487.1"/>
    <property type="molecule type" value="Genomic_DNA"/>
</dbReference>
<dbReference type="OrthoDB" id="10250354at2759"/>
<dbReference type="SMART" id="SM00271">
    <property type="entry name" value="DnaJ"/>
    <property type="match status" value="1"/>
</dbReference>
<dbReference type="Proteomes" id="UP000007015">
    <property type="component" value="Chromosome 7"/>
</dbReference>
<gene>
    <name evidence="3" type="ORF">OsI_26943</name>
</gene>
<dbReference type="InterPro" id="IPR018253">
    <property type="entry name" value="DnaJ_domain_CS"/>
</dbReference>
<protein>
    <recommendedName>
        <fullName evidence="2">J domain-containing protein</fullName>
    </recommendedName>
</protein>
<dbReference type="PROSITE" id="PS00636">
    <property type="entry name" value="DNAJ_1"/>
    <property type="match status" value="1"/>
</dbReference>
<dbReference type="InterPro" id="IPR036869">
    <property type="entry name" value="J_dom_sf"/>
</dbReference>